<proteinExistence type="predicted"/>
<dbReference type="EMBL" id="BLXT01008384">
    <property type="protein sequence ID" value="GFO48301.1"/>
    <property type="molecule type" value="Genomic_DNA"/>
</dbReference>
<evidence type="ECO:0000313" key="2">
    <source>
        <dbReference type="EMBL" id="GFO48301.1"/>
    </source>
</evidence>
<dbReference type="AlphaFoldDB" id="A0AAV4DWT5"/>
<accession>A0AAV4DWT5</accession>
<sequence>MFLPDETISLESPFTSLPHDSKFRDMVLLRFHSSGSQYPLTVCLWFCSLAFGITPNPPQQGDLRPSGPPSDQGAGGGGRTRDRRVPADLRADSLATVLPTPLP</sequence>
<protein>
    <submittedName>
        <fullName evidence="2">Uncharacterized protein</fullName>
    </submittedName>
</protein>
<feature type="compositionally biased region" description="Basic and acidic residues" evidence="1">
    <location>
        <begin position="79"/>
        <end position="91"/>
    </location>
</feature>
<dbReference type="Proteomes" id="UP000735302">
    <property type="component" value="Unassembled WGS sequence"/>
</dbReference>
<gene>
    <name evidence="2" type="ORF">PoB_007480600</name>
</gene>
<keyword evidence="3" id="KW-1185">Reference proteome</keyword>
<name>A0AAV4DWT5_9GAST</name>
<reference evidence="2 3" key="1">
    <citation type="journal article" date="2021" name="Elife">
        <title>Chloroplast acquisition without the gene transfer in kleptoplastic sea slugs, Plakobranchus ocellatus.</title>
        <authorList>
            <person name="Maeda T."/>
            <person name="Takahashi S."/>
            <person name="Yoshida T."/>
            <person name="Shimamura S."/>
            <person name="Takaki Y."/>
            <person name="Nagai Y."/>
            <person name="Toyoda A."/>
            <person name="Suzuki Y."/>
            <person name="Arimoto A."/>
            <person name="Ishii H."/>
            <person name="Satoh N."/>
            <person name="Nishiyama T."/>
            <person name="Hasebe M."/>
            <person name="Maruyama T."/>
            <person name="Minagawa J."/>
            <person name="Obokata J."/>
            <person name="Shigenobu S."/>
        </authorList>
    </citation>
    <scope>NUCLEOTIDE SEQUENCE [LARGE SCALE GENOMIC DNA]</scope>
</reference>
<organism evidence="2 3">
    <name type="scientific">Plakobranchus ocellatus</name>
    <dbReference type="NCBI Taxonomy" id="259542"/>
    <lineage>
        <taxon>Eukaryota</taxon>
        <taxon>Metazoa</taxon>
        <taxon>Spiralia</taxon>
        <taxon>Lophotrochozoa</taxon>
        <taxon>Mollusca</taxon>
        <taxon>Gastropoda</taxon>
        <taxon>Heterobranchia</taxon>
        <taxon>Euthyneura</taxon>
        <taxon>Panpulmonata</taxon>
        <taxon>Sacoglossa</taxon>
        <taxon>Placobranchoidea</taxon>
        <taxon>Plakobranchidae</taxon>
        <taxon>Plakobranchus</taxon>
    </lineage>
</organism>
<comment type="caution">
    <text evidence="2">The sequence shown here is derived from an EMBL/GenBank/DDBJ whole genome shotgun (WGS) entry which is preliminary data.</text>
</comment>
<evidence type="ECO:0000256" key="1">
    <source>
        <dbReference type="SAM" id="MobiDB-lite"/>
    </source>
</evidence>
<evidence type="ECO:0000313" key="3">
    <source>
        <dbReference type="Proteomes" id="UP000735302"/>
    </source>
</evidence>
<feature type="region of interest" description="Disordered" evidence="1">
    <location>
        <begin position="56"/>
        <end position="103"/>
    </location>
</feature>